<name>A0ABT4U440_9ACTN</name>
<dbReference type="Gene3D" id="3.40.190.10">
    <property type="entry name" value="Periplasmic binding protein-like II"/>
    <property type="match status" value="1"/>
</dbReference>
<dbReference type="Pfam" id="PF00496">
    <property type="entry name" value="SBP_bac_5"/>
    <property type="match status" value="1"/>
</dbReference>
<proteinExistence type="inferred from homology"/>
<feature type="signal peptide" evidence="5">
    <location>
        <begin position="1"/>
        <end position="29"/>
    </location>
</feature>
<keyword evidence="2" id="KW-0813">Transport</keyword>
<organism evidence="7 8">
    <name type="scientific">Nocardiopsis endophytica</name>
    <dbReference type="NCBI Taxonomy" id="3018445"/>
    <lineage>
        <taxon>Bacteria</taxon>
        <taxon>Bacillati</taxon>
        <taxon>Actinomycetota</taxon>
        <taxon>Actinomycetes</taxon>
        <taxon>Streptosporangiales</taxon>
        <taxon>Nocardiopsidaceae</taxon>
        <taxon>Nocardiopsis</taxon>
    </lineage>
</organism>
<keyword evidence="8" id="KW-1185">Reference proteome</keyword>
<sequence>MFKRRNGRLIAPAAAAAALALVAAGCAQSDRDTGGDPNETQPLIFAGTGDPRSLDPALANDGETFRVTRQVMETLLVHESGGSEIQGGLAESWEQSEDGTEWTFHLREGVTFHDGEPLNAEAVCANFDRWFNFTGDYQSSNQTYYWQNVFGGFAENEDEDLPESIYESCTAEDELTPVITLTESSASFPGGFTLSSFGIMSPASIEAVADQEVGGEEGAPVLPEYSQQAGDIAGTGPYTYGEWDHDAQEVTLERNDDYWGEPASVKTVIIKTISEESARRQALEAGDVHGYDLVAPADVEPLKEAGFQVPQRDVFNVLYMAYNQEASEELEDPDVRKALAHAVDRQRIVDTILPEGGQVATQFIPDTVEGWSSDVATYDHDPDRAKELLEEAGQEDLTIDFCYPTEVTRPYMPAPKDIFDIIQADLKEAGVTVEADSKPWDEYIPHTDSGNCSLYLLGWTGDFNEAYNFLGTWFASYDSAWGFRDDEVFEAMEAVASEPDPEARVALYEDANETIMDYLPGLPISHSPPSIVFSPDVNPPNASPLTQERFQEASFK</sequence>
<dbReference type="PIRSF" id="PIRSF002741">
    <property type="entry name" value="MppA"/>
    <property type="match status" value="1"/>
</dbReference>
<evidence type="ECO:0000256" key="4">
    <source>
        <dbReference type="SAM" id="MobiDB-lite"/>
    </source>
</evidence>
<reference evidence="7 8" key="1">
    <citation type="submission" date="2023-01" db="EMBL/GenBank/DDBJ databases">
        <title>Draft genome sequence of Nocardiopsis sp. RSe5-2 isolated from halophytes.</title>
        <authorList>
            <person name="Duangmal K."/>
            <person name="Chantavorakit T."/>
        </authorList>
    </citation>
    <scope>NUCLEOTIDE SEQUENCE [LARGE SCALE GENOMIC DNA]</scope>
    <source>
        <strain evidence="7 8">RSe5-2</strain>
    </source>
</reference>
<accession>A0ABT4U440</accession>
<dbReference type="Gene3D" id="3.90.76.10">
    <property type="entry name" value="Dipeptide-binding Protein, Domain 1"/>
    <property type="match status" value="1"/>
</dbReference>
<dbReference type="InterPro" id="IPR039424">
    <property type="entry name" value="SBP_5"/>
</dbReference>
<gene>
    <name evidence="7" type="ORF">O4J56_13865</name>
</gene>
<dbReference type="EMBL" id="JAQFWQ010000034">
    <property type="protein sequence ID" value="MDA2811723.1"/>
    <property type="molecule type" value="Genomic_DNA"/>
</dbReference>
<dbReference type="InterPro" id="IPR030678">
    <property type="entry name" value="Peptide/Ni-bd"/>
</dbReference>
<keyword evidence="3 5" id="KW-0732">Signal</keyword>
<feature type="domain" description="Solute-binding protein family 5" evidence="6">
    <location>
        <begin position="84"/>
        <end position="479"/>
    </location>
</feature>
<evidence type="ECO:0000313" key="8">
    <source>
        <dbReference type="Proteomes" id="UP001527866"/>
    </source>
</evidence>
<evidence type="ECO:0000256" key="1">
    <source>
        <dbReference type="ARBA" id="ARBA00005695"/>
    </source>
</evidence>
<dbReference type="PROSITE" id="PS51257">
    <property type="entry name" value="PROKAR_LIPOPROTEIN"/>
    <property type="match status" value="1"/>
</dbReference>
<protein>
    <submittedName>
        <fullName evidence="7">ABC transporter substrate-binding protein</fullName>
    </submittedName>
</protein>
<comment type="similarity">
    <text evidence="1">Belongs to the bacterial solute-binding protein 5 family.</text>
</comment>
<dbReference type="PANTHER" id="PTHR30290:SF9">
    <property type="entry name" value="OLIGOPEPTIDE-BINDING PROTEIN APPA"/>
    <property type="match status" value="1"/>
</dbReference>
<evidence type="ECO:0000256" key="5">
    <source>
        <dbReference type="SAM" id="SignalP"/>
    </source>
</evidence>
<comment type="caution">
    <text evidence="7">The sequence shown here is derived from an EMBL/GenBank/DDBJ whole genome shotgun (WGS) entry which is preliminary data.</text>
</comment>
<evidence type="ECO:0000256" key="2">
    <source>
        <dbReference type="ARBA" id="ARBA00022448"/>
    </source>
</evidence>
<feature type="region of interest" description="Disordered" evidence="4">
    <location>
        <begin position="533"/>
        <end position="556"/>
    </location>
</feature>
<dbReference type="Gene3D" id="3.10.105.10">
    <property type="entry name" value="Dipeptide-binding Protein, Domain 3"/>
    <property type="match status" value="1"/>
</dbReference>
<dbReference type="Proteomes" id="UP001527866">
    <property type="component" value="Unassembled WGS sequence"/>
</dbReference>
<dbReference type="InterPro" id="IPR000914">
    <property type="entry name" value="SBP_5_dom"/>
</dbReference>
<dbReference type="SUPFAM" id="SSF53850">
    <property type="entry name" value="Periplasmic binding protein-like II"/>
    <property type="match status" value="1"/>
</dbReference>
<evidence type="ECO:0000259" key="6">
    <source>
        <dbReference type="Pfam" id="PF00496"/>
    </source>
</evidence>
<evidence type="ECO:0000313" key="7">
    <source>
        <dbReference type="EMBL" id="MDA2811723.1"/>
    </source>
</evidence>
<evidence type="ECO:0000256" key="3">
    <source>
        <dbReference type="ARBA" id="ARBA00022729"/>
    </source>
</evidence>
<dbReference type="PANTHER" id="PTHR30290">
    <property type="entry name" value="PERIPLASMIC BINDING COMPONENT OF ABC TRANSPORTER"/>
    <property type="match status" value="1"/>
</dbReference>
<dbReference type="CDD" id="cd08493">
    <property type="entry name" value="PBP2_DppA_like"/>
    <property type="match status" value="1"/>
</dbReference>
<feature type="chain" id="PRO_5047333833" evidence="5">
    <location>
        <begin position="30"/>
        <end position="556"/>
    </location>
</feature>
<dbReference type="RefSeq" id="WP_270686177.1">
    <property type="nucleotide sequence ID" value="NZ_JAQFWQ010000034.1"/>
</dbReference>